<dbReference type="Pfam" id="PF01433">
    <property type="entry name" value="Peptidase_M1"/>
    <property type="match status" value="1"/>
</dbReference>
<dbReference type="GO" id="GO:0008237">
    <property type="term" value="F:metallopeptidase activity"/>
    <property type="evidence" value="ECO:0007669"/>
    <property type="project" value="InterPro"/>
</dbReference>
<evidence type="ECO:0000256" key="1">
    <source>
        <dbReference type="PIRSR" id="PIRSR634015-1"/>
    </source>
</evidence>
<dbReference type="SUPFAM" id="SSF55486">
    <property type="entry name" value="Metalloproteases ('zincins'), catalytic domain"/>
    <property type="match status" value="1"/>
</dbReference>
<comment type="cofactor">
    <cofactor evidence="2">
        <name>Zn(2+)</name>
        <dbReference type="ChEBI" id="CHEBI:29105"/>
    </cofactor>
    <text evidence="2">Binds 1 zinc ion per subunit.</text>
</comment>
<dbReference type="InterPro" id="IPR034015">
    <property type="entry name" value="M1_LTA4H"/>
</dbReference>
<comment type="caution">
    <text evidence="5">The sequence shown here is derived from an EMBL/GenBank/DDBJ whole genome shotgun (WGS) entry which is preliminary data.</text>
</comment>
<keyword evidence="2" id="KW-0862">Zinc</keyword>
<sequence>MKNIIRILFLLISAVAMAQPFTRMDSLKGSDTVFRNFWDVRKYELTVEVNSDRKFICGKNKISFEITKDIQNPVFQIDLQQPMQFKPEDSDYTKFTFERDGDFIWVKSKKPYRKGDRDYFTLHYSGHPVIAKNAPWEGGWVFSEDKNRNPFISVAQESIGTSVWLPVKDIWNDEPDEGIIMQITTPKHLTGIGNGKLISKMHEKDKNIFVWEVKNPINTYSIVPNIGNYVHIKDTFSGEKGILSLEYWVLSEHVELAKKQFTQVKPMLEAFEYWFGPYPFYEDGFKMVETPFLGMEHQSNIAYGNGYQNGYLGSDLSGTGIGLKWDFILVHESGHEWFGNSITAKDKADMWIHEAFTSYSETLFTEHYLDKISAEKYLQGTRQNILNDSPIIGQYGVRNTGSTDMYFKGASMLHTIRQIMDNDHKFRQMLRKMNEEFYHKTVTSIEIEKFISEFSGFDFSGVFEQYLRTIKIPVFEYSQKGNILEFRYSQVIKNLNLPLKINGTQLIKPSETWQSVTLESSKEVKFDPNYYVHYLKVNR</sequence>
<feature type="active site" description="Proton acceptor" evidence="1">
    <location>
        <position position="332"/>
    </location>
</feature>
<evidence type="ECO:0000313" key="6">
    <source>
        <dbReference type="Proteomes" id="UP000252172"/>
    </source>
</evidence>
<dbReference type="Proteomes" id="UP000252172">
    <property type="component" value="Unassembled WGS sequence"/>
</dbReference>
<feature type="binding site" evidence="2">
    <location>
        <position position="354"/>
    </location>
    <ligand>
        <name>Zn(2+)</name>
        <dbReference type="ChEBI" id="CHEBI:29105"/>
        <note>catalytic</note>
    </ligand>
</feature>
<feature type="binding site" evidence="2">
    <location>
        <position position="335"/>
    </location>
    <ligand>
        <name>Zn(2+)</name>
        <dbReference type="ChEBI" id="CHEBI:29105"/>
        <note>catalytic</note>
    </ligand>
</feature>
<keyword evidence="2" id="KW-0479">Metal-binding</keyword>
<dbReference type="InterPro" id="IPR014782">
    <property type="entry name" value="Peptidase_M1_dom"/>
</dbReference>
<keyword evidence="6" id="KW-1185">Reference proteome</keyword>
<protein>
    <submittedName>
        <fullName evidence="5">M1 family peptidase</fullName>
    </submittedName>
</protein>
<dbReference type="EMBL" id="QPIE01000004">
    <property type="protein sequence ID" value="RCU43110.1"/>
    <property type="molecule type" value="Genomic_DNA"/>
</dbReference>
<dbReference type="PANTHER" id="PTHR45726">
    <property type="entry name" value="LEUKOTRIENE A-4 HYDROLASE"/>
    <property type="match status" value="1"/>
</dbReference>
<evidence type="ECO:0000313" key="5">
    <source>
        <dbReference type="EMBL" id="RCU43110.1"/>
    </source>
</evidence>
<dbReference type="GO" id="GO:0008270">
    <property type="term" value="F:zinc ion binding"/>
    <property type="evidence" value="ECO:0007669"/>
    <property type="project" value="InterPro"/>
</dbReference>
<dbReference type="InterPro" id="IPR042097">
    <property type="entry name" value="Aminopeptidase_N-like_N_sf"/>
</dbReference>
<feature type="signal peptide" evidence="3">
    <location>
        <begin position="1"/>
        <end position="18"/>
    </location>
</feature>
<proteinExistence type="predicted"/>
<evidence type="ECO:0000259" key="4">
    <source>
        <dbReference type="Pfam" id="PF01433"/>
    </source>
</evidence>
<dbReference type="InterPro" id="IPR027268">
    <property type="entry name" value="Peptidase_M4/M1_CTD_sf"/>
</dbReference>
<dbReference type="Gene3D" id="1.10.390.10">
    <property type="entry name" value="Neutral Protease Domain 2"/>
    <property type="match status" value="1"/>
</dbReference>
<feature type="chain" id="PRO_5017025454" evidence="3">
    <location>
        <begin position="19"/>
        <end position="539"/>
    </location>
</feature>
<keyword evidence="3" id="KW-0732">Signal</keyword>
<feature type="binding site" evidence="2">
    <location>
        <position position="331"/>
    </location>
    <ligand>
        <name>Zn(2+)</name>
        <dbReference type="ChEBI" id="CHEBI:29105"/>
        <note>catalytic</note>
    </ligand>
</feature>
<dbReference type="AlphaFoldDB" id="A0A368MYV7"/>
<dbReference type="OrthoDB" id="100605at2"/>
<dbReference type="CDD" id="cd09603">
    <property type="entry name" value="M1_APN_like"/>
    <property type="match status" value="1"/>
</dbReference>
<gene>
    <name evidence="5" type="ORF">DQ356_06675</name>
</gene>
<feature type="domain" description="Peptidase M1 membrane alanine aminopeptidase" evidence="4">
    <location>
        <begin position="327"/>
        <end position="466"/>
    </location>
</feature>
<name>A0A368MYV7_9FLAO</name>
<evidence type="ECO:0000256" key="3">
    <source>
        <dbReference type="SAM" id="SignalP"/>
    </source>
</evidence>
<dbReference type="Gene3D" id="2.60.40.1730">
    <property type="entry name" value="tricorn interacting facor f3 domain"/>
    <property type="match status" value="1"/>
</dbReference>
<organism evidence="5 6">
    <name type="scientific">Chryseobacterium lacus</name>
    <dbReference type="NCBI Taxonomy" id="2058346"/>
    <lineage>
        <taxon>Bacteria</taxon>
        <taxon>Pseudomonadati</taxon>
        <taxon>Bacteroidota</taxon>
        <taxon>Flavobacteriia</taxon>
        <taxon>Flavobacteriales</taxon>
        <taxon>Weeksellaceae</taxon>
        <taxon>Chryseobacterium group</taxon>
        <taxon>Chryseobacterium</taxon>
    </lineage>
</organism>
<dbReference type="RefSeq" id="WP_114303697.1">
    <property type="nucleotide sequence ID" value="NZ_QPIE01000004.1"/>
</dbReference>
<reference evidence="5 6" key="1">
    <citation type="submission" date="2018-07" db="EMBL/GenBank/DDBJ databases">
        <title>Chryseobacterium lacus sp. nov., isolated from lake water.</title>
        <authorList>
            <person name="Li C.-M."/>
        </authorList>
    </citation>
    <scope>NUCLEOTIDE SEQUENCE [LARGE SCALE GENOMIC DNA]</scope>
    <source>
        <strain evidence="5 6">YLOS41</strain>
    </source>
</reference>
<dbReference type="SUPFAM" id="SSF63737">
    <property type="entry name" value="Leukotriene A4 hydrolase N-terminal domain"/>
    <property type="match status" value="1"/>
</dbReference>
<dbReference type="PANTHER" id="PTHR45726:SF3">
    <property type="entry name" value="LEUKOTRIENE A-4 HYDROLASE"/>
    <property type="match status" value="1"/>
</dbReference>
<evidence type="ECO:0000256" key="2">
    <source>
        <dbReference type="PIRSR" id="PIRSR634015-3"/>
    </source>
</evidence>
<feature type="active site" description="Proton donor" evidence="1">
    <location>
        <position position="406"/>
    </location>
</feature>
<accession>A0A368MYV7</accession>